<dbReference type="PANTHER" id="PTHR43394">
    <property type="entry name" value="ATP-DEPENDENT PERMEASE MDL1, MITOCHONDRIAL"/>
    <property type="match status" value="1"/>
</dbReference>
<keyword evidence="3" id="KW-1185">Reference proteome</keyword>
<dbReference type="GO" id="GO:0005524">
    <property type="term" value="F:ATP binding"/>
    <property type="evidence" value="ECO:0007669"/>
    <property type="project" value="InterPro"/>
</dbReference>
<dbReference type="GO" id="GO:0016887">
    <property type="term" value="F:ATP hydrolysis activity"/>
    <property type="evidence" value="ECO:0007669"/>
    <property type="project" value="InterPro"/>
</dbReference>
<reference evidence="2" key="3">
    <citation type="submission" date="2025-09" db="UniProtKB">
        <authorList>
            <consortium name="Ensembl"/>
        </authorList>
    </citation>
    <scope>IDENTIFICATION</scope>
</reference>
<dbReference type="InterPro" id="IPR027417">
    <property type="entry name" value="P-loop_NTPase"/>
</dbReference>
<evidence type="ECO:0000259" key="1">
    <source>
        <dbReference type="Pfam" id="PF00005"/>
    </source>
</evidence>
<evidence type="ECO:0000313" key="3">
    <source>
        <dbReference type="Proteomes" id="UP000314982"/>
    </source>
</evidence>
<reference evidence="3" key="1">
    <citation type="submission" date="2018-06" db="EMBL/GenBank/DDBJ databases">
        <title>Genome assembly of Danube salmon.</title>
        <authorList>
            <person name="Macqueen D.J."/>
            <person name="Gundappa M.K."/>
        </authorList>
    </citation>
    <scope>NUCLEOTIDE SEQUENCE [LARGE SCALE GENOMIC DNA]</scope>
</reference>
<protein>
    <recommendedName>
        <fullName evidence="1">ABC transporter domain-containing protein</fullName>
    </recommendedName>
</protein>
<dbReference type="Gene3D" id="3.40.50.300">
    <property type="entry name" value="P-loop containing nucleotide triphosphate hydrolases"/>
    <property type="match status" value="1"/>
</dbReference>
<dbReference type="PANTHER" id="PTHR43394:SF1">
    <property type="entry name" value="ATP-BINDING CASSETTE SUB-FAMILY B MEMBER 10, MITOCHONDRIAL"/>
    <property type="match status" value="1"/>
</dbReference>
<dbReference type="InterPro" id="IPR003439">
    <property type="entry name" value="ABC_transporter-like_ATP-bd"/>
</dbReference>
<sequence>RLDGIDLVHLNPDYLRHTIAYLPQDYRLIGGTLRENLTLGLADPGDATLLQVCEVTGLINLINRHPKGLALPISEGGRGVSGGQRQLIGLTRLLLASSPVWLLDEPTASLDGNSEMRVLNALLEQGKGRTLVVVTHKQSLLPLFDRLIVFAAGRVALDGPRDAVLARLQLSKAEEELAGIRQILVQRQEQLDNTRLVAPV</sequence>
<evidence type="ECO:0000313" key="2">
    <source>
        <dbReference type="Ensembl" id="ENSHHUP00000029678.1"/>
    </source>
</evidence>
<accession>A0A4W5LUR7</accession>
<dbReference type="GO" id="GO:0015421">
    <property type="term" value="F:ABC-type oligopeptide transporter activity"/>
    <property type="evidence" value="ECO:0007669"/>
    <property type="project" value="TreeGrafter"/>
</dbReference>
<organism evidence="2 3">
    <name type="scientific">Hucho hucho</name>
    <name type="common">huchen</name>
    <dbReference type="NCBI Taxonomy" id="62062"/>
    <lineage>
        <taxon>Eukaryota</taxon>
        <taxon>Metazoa</taxon>
        <taxon>Chordata</taxon>
        <taxon>Craniata</taxon>
        <taxon>Vertebrata</taxon>
        <taxon>Euteleostomi</taxon>
        <taxon>Actinopterygii</taxon>
        <taxon>Neopterygii</taxon>
        <taxon>Teleostei</taxon>
        <taxon>Protacanthopterygii</taxon>
        <taxon>Salmoniformes</taxon>
        <taxon>Salmonidae</taxon>
        <taxon>Salmoninae</taxon>
        <taxon>Hucho</taxon>
    </lineage>
</organism>
<feature type="domain" description="ABC transporter" evidence="1">
    <location>
        <begin position="2"/>
        <end position="108"/>
    </location>
</feature>
<dbReference type="STRING" id="62062.ENSHHUP00000029678"/>
<name>A0A4W5LUR7_9TELE</name>
<dbReference type="Proteomes" id="UP000314982">
    <property type="component" value="Unassembled WGS sequence"/>
</dbReference>
<dbReference type="Pfam" id="PF00005">
    <property type="entry name" value="ABC_tran"/>
    <property type="match status" value="1"/>
</dbReference>
<dbReference type="AlphaFoldDB" id="A0A4W5LUR7"/>
<dbReference type="Ensembl" id="ENSHHUT00000030910.1">
    <property type="protein sequence ID" value="ENSHHUP00000029678.1"/>
    <property type="gene ID" value="ENSHHUG00000018912.1"/>
</dbReference>
<dbReference type="InterPro" id="IPR039421">
    <property type="entry name" value="Type_1_exporter"/>
</dbReference>
<proteinExistence type="predicted"/>
<reference evidence="2" key="2">
    <citation type="submission" date="2025-08" db="UniProtKB">
        <authorList>
            <consortium name="Ensembl"/>
        </authorList>
    </citation>
    <scope>IDENTIFICATION</scope>
</reference>
<dbReference type="SUPFAM" id="SSF52540">
    <property type="entry name" value="P-loop containing nucleoside triphosphate hydrolases"/>
    <property type="match status" value="1"/>
</dbReference>